<proteinExistence type="predicted"/>
<dbReference type="Proteomes" id="UP001174691">
    <property type="component" value="Unassembled WGS sequence"/>
</dbReference>
<comment type="caution">
    <text evidence="1">The sequence shown here is derived from an EMBL/GenBank/DDBJ whole genome shotgun (WGS) entry which is preliminary data.</text>
</comment>
<accession>A0AA38RXA4</accession>
<name>A0AA38RXA4_9PEZI</name>
<sequence>MSSPTNGIIFPIRPRHPKAAVFLRCPASHVFAITSLKGDPPAEKEVAHIFGPCPQCPRTSVYPHATASHACAFCDRRLAYDGDGVQCCRTETCWVSRARVETGTEETVKLWARVYRDEVNAYFFGREQGKARAADDLRGVTEADLQAARILVAISKGFKD</sequence>
<keyword evidence="2" id="KW-1185">Reference proteome</keyword>
<gene>
    <name evidence="1" type="ORF">NKR19_g3357</name>
</gene>
<organism evidence="1 2">
    <name type="scientific">Coniochaeta hoffmannii</name>
    <dbReference type="NCBI Taxonomy" id="91930"/>
    <lineage>
        <taxon>Eukaryota</taxon>
        <taxon>Fungi</taxon>
        <taxon>Dikarya</taxon>
        <taxon>Ascomycota</taxon>
        <taxon>Pezizomycotina</taxon>
        <taxon>Sordariomycetes</taxon>
        <taxon>Sordariomycetidae</taxon>
        <taxon>Coniochaetales</taxon>
        <taxon>Coniochaetaceae</taxon>
        <taxon>Coniochaeta</taxon>
    </lineage>
</organism>
<dbReference type="EMBL" id="JANBVN010000036">
    <property type="protein sequence ID" value="KAJ9158462.1"/>
    <property type="molecule type" value="Genomic_DNA"/>
</dbReference>
<protein>
    <submittedName>
        <fullName evidence="1">Uncharacterized protein</fullName>
    </submittedName>
</protein>
<evidence type="ECO:0000313" key="2">
    <source>
        <dbReference type="Proteomes" id="UP001174691"/>
    </source>
</evidence>
<reference evidence="1" key="1">
    <citation type="submission" date="2022-07" db="EMBL/GenBank/DDBJ databases">
        <title>Fungi with potential for degradation of polypropylene.</title>
        <authorList>
            <person name="Gostincar C."/>
        </authorList>
    </citation>
    <scope>NUCLEOTIDE SEQUENCE</scope>
    <source>
        <strain evidence="1">EXF-13287</strain>
    </source>
</reference>
<dbReference type="AlphaFoldDB" id="A0AA38RXA4"/>
<evidence type="ECO:0000313" key="1">
    <source>
        <dbReference type="EMBL" id="KAJ9158462.1"/>
    </source>
</evidence>